<evidence type="ECO:0000313" key="4">
    <source>
        <dbReference type="Proteomes" id="UP000032614"/>
    </source>
</evidence>
<sequence>MFSKAPVSTRFSARRGTSRRRAETKVQKSTFVILEFGTVAAVQAHYSAAFHFVRCALWFVASRTCTLSAARSVTGLSTATAIALGYSFALRFPLRSPALVL</sequence>
<dbReference type="EMBL" id="JANSLM010000018">
    <property type="protein sequence ID" value="MDT8842522.1"/>
    <property type="molecule type" value="Genomic_DNA"/>
</dbReference>
<dbReference type="AlphaFoldDB" id="A0AAP5QHW9"/>
<reference evidence="2 4" key="1">
    <citation type="journal article" date="2015" name="Genome Announc.">
        <title>Complete genome sequences for 59 burkholderia isolates, both pathogenic and near neighbor.</title>
        <authorList>
            <person name="Johnson S.L."/>
            <person name="Bishop-Lilly K.A."/>
            <person name="Ladner J.T."/>
            <person name="Daligault H.E."/>
            <person name="Davenport K.W."/>
            <person name="Jaissle J."/>
            <person name="Frey K.G."/>
            <person name="Koroleva G.I."/>
            <person name="Bruce D.C."/>
            <person name="Coyne S.R."/>
            <person name="Broomall S.M."/>
            <person name="Li P.E."/>
            <person name="Teshima H."/>
            <person name="Gibbons H.S."/>
            <person name="Palacios G.F."/>
            <person name="Rosenzweig C.N."/>
            <person name="Redden C.L."/>
            <person name="Xu Y."/>
            <person name="Minogue T.D."/>
            <person name="Chain P.S."/>
        </authorList>
    </citation>
    <scope>NUCLEOTIDE SEQUENCE [LARGE SCALE GENOMIC DNA]</scope>
    <source>
        <strain evidence="2 4">ATCC BAA-463</strain>
    </source>
</reference>
<reference evidence="3" key="2">
    <citation type="submission" date="2022-08" db="EMBL/GenBank/DDBJ databases">
        <authorList>
            <person name="Kim S.-J."/>
        </authorList>
    </citation>
    <scope>NUCLEOTIDE SEQUENCE</scope>
    <source>
        <strain evidence="3">KJ</strain>
    </source>
</reference>
<dbReference type="RefSeq" id="WP_146153339.1">
    <property type="nucleotide sequence ID" value="NZ_CP010025.1"/>
</dbReference>
<proteinExistence type="predicted"/>
<dbReference type="GeneID" id="66521074"/>
<dbReference type="EMBL" id="CP010025">
    <property type="protein sequence ID" value="AJZ57163.1"/>
    <property type="molecule type" value="Genomic_DNA"/>
</dbReference>
<organism evidence="3 5">
    <name type="scientific">Paraburkholderia fungorum</name>
    <dbReference type="NCBI Taxonomy" id="134537"/>
    <lineage>
        <taxon>Bacteria</taxon>
        <taxon>Pseudomonadati</taxon>
        <taxon>Pseudomonadota</taxon>
        <taxon>Betaproteobacteria</taxon>
        <taxon>Burkholderiales</taxon>
        <taxon>Burkholderiaceae</taxon>
        <taxon>Paraburkholderia</taxon>
    </lineage>
</organism>
<evidence type="ECO:0000313" key="5">
    <source>
        <dbReference type="Proteomes" id="UP001246473"/>
    </source>
</evidence>
<evidence type="ECO:0000313" key="2">
    <source>
        <dbReference type="EMBL" id="AJZ57163.1"/>
    </source>
</evidence>
<protein>
    <submittedName>
        <fullName evidence="3">Uncharacterized protein</fullName>
    </submittedName>
</protein>
<accession>A0AAP5QHW9</accession>
<evidence type="ECO:0000313" key="3">
    <source>
        <dbReference type="EMBL" id="MDT8842522.1"/>
    </source>
</evidence>
<dbReference type="Proteomes" id="UP001246473">
    <property type="component" value="Unassembled WGS sequence"/>
</dbReference>
<name>A0AAP5QHW9_9BURK</name>
<gene>
    <name evidence="2" type="ORF">OI25_7173</name>
    <name evidence="3" type="ORF">ParKJ_34370</name>
</gene>
<evidence type="ECO:0000256" key="1">
    <source>
        <dbReference type="SAM" id="MobiDB-lite"/>
    </source>
</evidence>
<dbReference type="KEGG" id="bfn:OI25_7173"/>
<dbReference type="Proteomes" id="UP000032614">
    <property type="component" value="Chromosome 3"/>
</dbReference>
<feature type="region of interest" description="Disordered" evidence="1">
    <location>
        <begin position="1"/>
        <end position="22"/>
    </location>
</feature>